<dbReference type="GeneID" id="14872364"/>
<organism evidence="1 2">
    <name type="scientific">Cavenderia fasciculata</name>
    <name type="common">Slime mold</name>
    <name type="synonym">Dictyostelium fasciculatum</name>
    <dbReference type="NCBI Taxonomy" id="261658"/>
    <lineage>
        <taxon>Eukaryota</taxon>
        <taxon>Amoebozoa</taxon>
        <taxon>Evosea</taxon>
        <taxon>Eumycetozoa</taxon>
        <taxon>Dictyostelia</taxon>
        <taxon>Acytosteliales</taxon>
        <taxon>Cavenderiaceae</taxon>
        <taxon>Cavenderia</taxon>
    </lineage>
</organism>
<dbReference type="Proteomes" id="UP000007797">
    <property type="component" value="Unassembled WGS sequence"/>
</dbReference>
<name>F4PW59_CACFS</name>
<evidence type="ECO:0000313" key="1">
    <source>
        <dbReference type="EMBL" id="EGG20223.1"/>
    </source>
</evidence>
<evidence type="ECO:0000313" key="2">
    <source>
        <dbReference type="Proteomes" id="UP000007797"/>
    </source>
</evidence>
<accession>F4PW59</accession>
<dbReference type="RefSeq" id="XP_004367206.1">
    <property type="nucleotide sequence ID" value="XM_004367149.1"/>
</dbReference>
<dbReference type="KEGG" id="dfa:DFA_07344"/>
<gene>
    <name evidence="1" type="ORF">DFA_07344</name>
</gene>
<dbReference type="AlphaFoldDB" id="F4PW59"/>
<protein>
    <submittedName>
        <fullName evidence="1">Uncharacterized protein</fullName>
    </submittedName>
</protein>
<keyword evidence="2" id="KW-1185">Reference proteome</keyword>
<proteinExistence type="predicted"/>
<reference evidence="2" key="1">
    <citation type="journal article" date="2011" name="Genome Res.">
        <title>Phylogeny-wide analysis of social amoeba genomes highlights ancient origins for complex intercellular communication.</title>
        <authorList>
            <person name="Heidel A.J."/>
            <person name="Lawal H.M."/>
            <person name="Felder M."/>
            <person name="Schilde C."/>
            <person name="Helps N.R."/>
            <person name="Tunggal B."/>
            <person name="Rivero F."/>
            <person name="John U."/>
            <person name="Schleicher M."/>
            <person name="Eichinger L."/>
            <person name="Platzer M."/>
            <person name="Noegel A.A."/>
            <person name="Schaap P."/>
            <person name="Gloeckner G."/>
        </authorList>
    </citation>
    <scope>NUCLEOTIDE SEQUENCE [LARGE SCALE GENOMIC DNA]</scope>
    <source>
        <strain evidence="2">SH3</strain>
    </source>
</reference>
<sequence>MCDKVSTCSSTGEYCNSMFGCYSYRNNSDCFEVYDPCSHSFIGYRNVYQVNQIIYQEWHSTSECSDIEPGIHTSQCGECYENSFINTCFDESNFIAF</sequence>
<dbReference type="EMBL" id="GL883013">
    <property type="protein sequence ID" value="EGG20223.1"/>
    <property type="molecule type" value="Genomic_DNA"/>
</dbReference>